<dbReference type="GO" id="GO:0034315">
    <property type="term" value="P:regulation of Arp2/3 complex-mediated actin nucleation"/>
    <property type="evidence" value="ECO:0007669"/>
    <property type="project" value="TreeGrafter"/>
</dbReference>
<evidence type="ECO:0000313" key="3">
    <source>
        <dbReference type="Proteomes" id="UP000179807"/>
    </source>
</evidence>
<keyword evidence="3" id="KW-1185">Reference proteome</keyword>
<dbReference type="GO" id="GO:0005886">
    <property type="term" value="C:plasma membrane"/>
    <property type="evidence" value="ECO:0007669"/>
    <property type="project" value="TreeGrafter"/>
</dbReference>
<dbReference type="GO" id="GO:0016477">
    <property type="term" value="P:cell migration"/>
    <property type="evidence" value="ECO:0007669"/>
    <property type="project" value="TreeGrafter"/>
</dbReference>
<proteinExistence type="predicted"/>
<dbReference type="GeneID" id="94826881"/>
<dbReference type="VEuPathDB" id="TrichDB:TRFO_04917"/>
<dbReference type="PANTHER" id="PTHR24112:SF64">
    <property type="entry name" value="CHROMOSOME UNDETERMINED SCAFFOLD_46, WHOLE GENOME SHOTGUN SEQUENCE"/>
    <property type="match status" value="1"/>
</dbReference>
<dbReference type="SUPFAM" id="SSF52047">
    <property type="entry name" value="RNI-like"/>
    <property type="match status" value="1"/>
</dbReference>
<dbReference type="InterPro" id="IPR001611">
    <property type="entry name" value="Leu-rich_rpt"/>
</dbReference>
<dbReference type="Gene3D" id="3.80.10.10">
    <property type="entry name" value="Ribonuclease Inhibitor"/>
    <property type="match status" value="1"/>
</dbReference>
<dbReference type="Proteomes" id="UP000179807">
    <property type="component" value="Unassembled WGS sequence"/>
</dbReference>
<feature type="compositionally biased region" description="Low complexity" evidence="1">
    <location>
        <begin position="491"/>
        <end position="508"/>
    </location>
</feature>
<dbReference type="Pfam" id="PF13516">
    <property type="entry name" value="LRR_6"/>
    <property type="match status" value="1"/>
</dbReference>
<gene>
    <name evidence="2" type="ORF">TRFO_04917</name>
</gene>
<evidence type="ECO:0000313" key="2">
    <source>
        <dbReference type="EMBL" id="OHT08304.1"/>
    </source>
</evidence>
<sequence>MKTNRHGKDDKRLLIATKSAIFLCSQIKIIRSYKVTRQMAWVDLKKFEYEEPNKIILNFRTEKLNLTFDDAKKFAEEIIPSLFMLFGNNLPFKLLVDSLSINRPEKTDKFLLSHIFLSFCHSLNLPENEGIINSLNNIQNQEFIDINLTQLKFDQKYMPALLSTLEYGFNIRSFSANCELIPNFFNFLSTIFNNNSHSISSISIFNCTNFDNFEQFCEAVVHSNLRSLSFMKSKIPPKAFEKLVCEIIPESGITSIKFASCPFQKNYVDLICSNADNFSKISAIAINNSDFIKEAEPFNNFFNFIRKINNLSSLELINDMFDISDVFNALDQADINLTSINLSKNSCSAKFTGQYLLPVPLKEVKVRNVRWSVTALAYILTRQKYINLIDLDISSQKPFNVDEMMQCDDEALVRMQSHLKPGSNKNISALIWNNNFLSTGFFTFLLGMENLQKLSIDCYEIEDNKTSVEILNSFVLYLQNSKLKELSIRGNSNSPSNSPSTSNSPFHSPSKELIKGLFAVIGAHQTLNILDVSDNDIGDNGLELLVDCISRNKNLVRISFDGSKLQSPQKFIECCRKLSENDHIQFIAKPKNDIEELTKKEDLLKLKPGAVEQAWTSLQEKIERNHKNEISLNSQPQNENEINDSMLLSQMTTHEASWDIEIKVPFNKESNLWDSLRDKYSLYSLTGIPPDSDDEHDALIYL</sequence>
<protein>
    <recommendedName>
        <fullName evidence="4">Leucine Rich Repeat family protein</fullName>
    </recommendedName>
</protein>
<dbReference type="InterPro" id="IPR032675">
    <property type="entry name" value="LRR_dom_sf"/>
</dbReference>
<organism evidence="2 3">
    <name type="scientific">Tritrichomonas foetus</name>
    <dbReference type="NCBI Taxonomy" id="1144522"/>
    <lineage>
        <taxon>Eukaryota</taxon>
        <taxon>Metamonada</taxon>
        <taxon>Parabasalia</taxon>
        <taxon>Tritrichomonadida</taxon>
        <taxon>Tritrichomonadidae</taxon>
        <taxon>Tritrichomonas</taxon>
    </lineage>
</organism>
<dbReference type="PANTHER" id="PTHR24112">
    <property type="entry name" value="LEUCINE-RICH REPEAT, ISOFORM F-RELATED"/>
    <property type="match status" value="1"/>
</dbReference>
<evidence type="ECO:0000256" key="1">
    <source>
        <dbReference type="SAM" id="MobiDB-lite"/>
    </source>
</evidence>
<comment type="caution">
    <text evidence="2">The sequence shown here is derived from an EMBL/GenBank/DDBJ whole genome shotgun (WGS) entry which is preliminary data.</text>
</comment>
<feature type="region of interest" description="Disordered" evidence="1">
    <location>
        <begin position="488"/>
        <end position="508"/>
    </location>
</feature>
<dbReference type="GO" id="GO:0030027">
    <property type="term" value="C:lamellipodium"/>
    <property type="evidence" value="ECO:0007669"/>
    <property type="project" value="TreeGrafter"/>
</dbReference>
<dbReference type="EMBL" id="MLAK01000671">
    <property type="protein sequence ID" value="OHT08304.1"/>
    <property type="molecule type" value="Genomic_DNA"/>
</dbReference>
<dbReference type="InterPro" id="IPR051279">
    <property type="entry name" value="PP1-Reg/Actin-Interact_Protein"/>
</dbReference>
<dbReference type="RefSeq" id="XP_068361440.1">
    <property type="nucleotide sequence ID" value="XM_068492177.1"/>
</dbReference>
<dbReference type="AlphaFoldDB" id="A0A1J4KBM3"/>
<name>A0A1J4KBM3_9EUKA</name>
<accession>A0A1J4KBM3</accession>
<reference evidence="2" key="1">
    <citation type="submission" date="2016-10" db="EMBL/GenBank/DDBJ databases">
        <authorList>
            <person name="Benchimol M."/>
            <person name="Almeida L.G."/>
            <person name="Vasconcelos A.T."/>
            <person name="Perreira-Neves A."/>
            <person name="Rosa I.A."/>
            <person name="Tasca T."/>
            <person name="Bogo M.R."/>
            <person name="de Souza W."/>
        </authorList>
    </citation>
    <scope>NUCLEOTIDE SEQUENCE [LARGE SCALE GENOMIC DNA]</scope>
    <source>
        <strain evidence="2">K</strain>
    </source>
</reference>
<evidence type="ECO:0008006" key="4">
    <source>
        <dbReference type="Google" id="ProtNLM"/>
    </source>
</evidence>